<feature type="transmembrane region" description="Helical" evidence="6">
    <location>
        <begin position="63"/>
        <end position="83"/>
    </location>
</feature>
<evidence type="ECO:0000256" key="3">
    <source>
        <dbReference type="ARBA" id="ARBA00022692"/>
    </source>
</evidence>
<comment type="caution">
    <text evidence="7">The sequence shown here is derived from an EMBL/GenBank/DDBJ whole genome shotgun (WGS) entry which is preliminary data.</text>
</comment>
<feature type="transmembrane region" description="Helical" evidence="6">
    <location>
        <begin position="132"/>
        <end position="156"/>
    </location>
</feature>
<dbReference type="GO" id="GO:0005886">
    <property type="term" value="C:plasma membrane"/>
    <property type="evidence" value="ECO:0007669"/>
    <property type="project" value="UniProtKB-SubCell"/>
</dbReference>
<keyword evidence="5 6" id="KW-0472">Membrane</keyword>
<reference evidence="7 8" key="1">
    <citation type="journal article" date="2015" name="Int. J. Syst. Evol. Microbiol.">
        <title>Methanoculleus taiwanensis sp. nov., a methanogen isolated from deep marine sediment at the deformation front area near Taiwan.</title>
        <authorList>
            <person name="Weng C.Y."/>
            <person name="Chen S.C."/>
            <person name="Lai M.C."/>
            <person name="Wu S.Y."/>
            <person name="Lin S."/>
            <person name="Yang T.F."/>
            <person name="Chen P.C."/>
        </authorList>
    </citation>
    <scope>NUCLEOTIDE SEQUENCE [LARGE SCALE GENOMIC DNA]</scope>
    <source>
        <strain evidence="7 8">CYW4</strain>
    </source>
</reference>
<evidence type="ECO:0000313" key="7">
    <source>
        <dbReference type="EMBL" id="RXE55291.1"/>
    </source>
</evidence>
<name>A0A498GWN9_9EURY</name>
<organism evidence="7 8">
    <name type="scientific">Methanoculleus taiwanensis</name>
    <dbReference type="NCBI Taxonomy" id="1550565"/>
    <lineage>
        <taxon>Archaea</taxon>
        <taxon>Methanobacteriati</taxon>
        <taxon>Methanobacteriota</taxon>
        <taxon>Stenosarchaea group</taxon>
        <taxon>Methanomicrobia</taxon>
        <taxon>Methanomicrobiales</taxon>
        <taxon>Methanomicrobiaceae</taxon>
        <taxon>Methanoculleus</taxon>
    </lineage>
</organism>
<proteinExistence type="predicted"/>
<evidence type="ECO:0000256" key="6">
    <source>
        <dbReference type="SAM" id="Phobius"/>
    </source>
</evidence>
<keyword evidence="8" id="KW-1185">Reference proteome</keyword>
<accession>A0A498GWN9</accession>
<feature type="transmembrane region" description="Helical" evidence="6">
    <location>
        <begin position="405"/>
        <end position="428"/>
    </location>
</feature>
<dbReference type="Pfam" id="PF13440">
    <property type="entry name" value="Polysacc_synt_3"/>
    <property type="match status" value="1"/>
</dbReference>
<comment type="subcellular location">
    <subcellularLocation>
        <location evidence="1">Cell membrane</location>
        <topology evidence="1">Multi-pass membrane protein</topology>
    </subcellularLocation>
</comment>
<feature type="transmembrane region" description="Helical" evidence="6">
    <location>
        <begin position="380"/>
        <end position="399"/>
    </location>
</feature>
<dbReference type="PANTHER" id="PTHR30250">
    <property type="entry name" value="PST FAMILY PREDICTED COLANIC ACID TRANSPORTER"/>
    <property type="match status" value="1"/>
</dbReference>
<evidence type="ECO:0000256" key="4">
    <source>
        <dbReference type="ARBA" id="ARBA00022989"/>
    </source>
</evidence>
<feature type="transmembrane region" description="Helical" evidence="6">
    <location>
        <begin position="95"/>
        <end position="120"/>
    </location>
</feature>
<keyword evidence="3 6" id="KW-0812">Transmembrane</keyword>
<evidence type="ECO:0000313" key="8">
    <source>
        <dbReference type="Proteomes" id="UP000290932"/>
    </source>
</evidence>
<gene>
    <name evidence="7" type="ORF">ABH15_10965</name>
</gene>
<evidence type="ECO:0000256" key="5">
    <source>
        <dbReference type="ARBA" id="ARBA00023136"/>
    </source>
</evidence>
<protein>
    <submittedName>
        <fullName evidence="7">Polysaccharide biosynthesis protein</fullName>
    </submittedName>
</protein>
<keyword evidence="4 6" id="KW-1133">Transmembrane helix</keyword>
<feature type="transmembrane region" description="Helical" evidence="6">
    <location>
        <begin position="320"/>
        <end position="344"/>
    </location>
</feature>
<evidence type="ECO:0000256" key="2">
    <source>
        <dbReference type="ARBA" id="ARBA00022475"/>
    </source>
</evidence>
<keyword evidence="2" id="KW-1003">Cell membrane</keyword>
<dbReference type="RefSeq" id="WP_128694450.1">
    <property type="nucleotide sequence ID" value="NZ_LHQS01000003.1"/>
</dbReference>
<feature type="transmembrane region" description="Helical" evidence="6">
    <location>
        <begin position="177"/>
        <end position="199"/>
    </location>
</feature>
<feature type="transmembrane region" description="Helical" evidence="6">
    <location>
        <begin position="350"/>
        <end position="368"/>
    </location>
</feature>
<dbReference type="PANTHER" id="PTHR30250:SF11">
    <property type="entry name" value="O-ANTIGEN TRANSPORTER-RELATED"/>
    <property type="match status" value="1"/>
</dbReference>
<dbReference type="OrthoDB" id="118009at2157"/>
<feature type="transmembrane region" description="Helical" evidence="6">
    <location>
        <begin position="29"/>
        <end position="51"/>
    </location>
</feature>
<dbReference type="Proteomes" id="UP000290932">
    <property type="component" value="Unassembled WGS sequence"/>
</dbReference>
<evidence type="ECO:0000256" key="1">
    <source>
        <dbReference type="ARBA" id="ARBA00004651"/>
    </source>
</evidence>
<dbReference type="AlphaFoldDB" id="A0A498GWN9"/>
<dbReference type="EMBL" id="LHQS01000003">
    <property type="protein sequence ID" value="RXE55291.1"/>
    <property type="molecule type" value="Genomic_DNA"/>
</dbReference>
<sequence length="446" mass="49371">MQIFNISMKNNPLAKALIRFISNNPLYKGVLVLGSGTVLAQLIGIVTLPIITRLYSPSDLGVLAVYSSILSIVVVAASFRYEFAYPLPKQDETAANLFALCLLLLIVTSIGFTFVILFAGDILVTVFHLESLVQYLWLLILGFFGMGLYTILNHWAIRQRDYRRITYTKINQSASGAACKILLGFISYGPIGLIIGQIVSQVFGVSTFSRAMWKTEWDSLRKISIDGIKSVAKEYWSFPAFNLPASIVNTLSLQVPALMLLAIYGSQTVGLYALAQSLLVLPGSVISTSLAQAFLGEASKMVREDSLELKPLYITTVRHLSLIAVPLIGIPALLAPIVVPIIFGEVWIDAGWYCLPLALMVIPQFVVSPTSKLTIYGYNHWMLMWDITRVFGILVGFYVSQLFGLPVIMTVTIYALIMFAMYLFLIILNLKAISNFTQLVGSYRTE</sequence>
<dbReference type="InterPro" id="IPR050833">
    <property type="entry name" value="Poly_Biosynth_Transport"/>
</dbReference>